<dbReference type="Proteomes" id="UP001165423">
    <property type="component" value="Unassembled WGS sequence"/>
</dbReference>
<comment type="caution">
    <text evidence="2">The sequence shown here is derived from an EMBL/GenBank/DDBJ whole genome shotgun (WGS) entry which is preliminary data.</text>
</comment>
<proteinExistence type="predicted"/>
<evidence type="ECO:0000313" key="2">
    <source>
        <dbReference type="EMBL" id="MCJ0826388.1"/>
    </source>
</evidence>
<feature type="signal peptide" evidence="1">
    <location>
        <begin position="1"/>
        <end position="24"/>
    </location>
</feature>
<feature type="chain" id="PRO_5046112944" description="Lipoprotein" evidence="1">
    <location>
        <begin position="25"/>
        <end position="316"/>
    </location>
</feature>
<keyword evidence="1" id="KW-0732">Signal</keyword>
<accession>A0ABT0A631</accession>
<gene>
    <name evidence="2" type="ORF">MQC88_10575</name>
</gene>
<evidence type="ECO:0000313" key="3">
    <source>
        <dbReference type="Proteomes" id="UP001165423"/>
    </source>
</evidence>
<evidence type="ECO:0000256" key="1">
    <source>
        <dbReference type="SAM" id="SignalP"/>
    </source>
</evidence>
<name>A0ABT0A631_9GAMM</name>
<sequence>MTALRPASLLLLCACLLMPGCRQEQAPAAAPDAAPATSKPAQAVRHLTAQLRDNQLQAFARDAVPPDLHARLETAWREGRTRWPLDELPFGRRLPGLLKSLAASGSEARLQQVFDRQFAGADRELHGAARSLGLFGAQYLEHEGDYSDDERQHYAQLIAAASRWGASAPLGDRQRARQAIARLAQAARRTGLTSEAAFREAGMEASLQRMGPFAAAFKQALAAYGLDLDAGLATLDASLQQQTGDRARVRMRYRLGDQDIDTVVSLRRIEGRWYLADYLRNAEAALARPPAPTAAGAAPADRAAAAAAAPAARARR</sequence>
<organism evidence="2 3">
    <name type="scientific">Cognatiluteimonas sedimenti</name>
    <dbReference type="NCBI Taxonomy" id="2927791"/>
    <lineage>
        <taxon>Bacteria</taxon>
        <taxon>Pseudomonadati</taxon>
        <taxon>Pseudomonadota</taxon>
        <taxon>Gammaproteobacteria</taxon>
        <taxon>Lysobacterales</taxon>
        <taxon>Lysobacteraceae</taxon>
        <taxon>Cognatiluteimonas</taxon>
    </lineage>
</organism>
<evidence type="ECO:0008006" key="4">
    <source>
        <dbReference type="Google" id="ProtNLM"/>
    </source>
</evidence>
<keyword evidence="3" id="KW-1185">Reference proteome</keyword>
<reference evidence="2 3" key="1">
    <citation type="submission" date="2022-03" db="EMBL/GenBank/DDBJ databases">
        <title>Luteimonas soily sp. nov., a novel bacterium isolated from the soil.</title>
        <authorList>
            <person name="Zhang X."/>
        </authorList>
    </citation>
    <scope>NUCLEOTIDE SEQUENCE [LARGE SCALE GENOMIC DNA]</scope>
    <source>
        <strain evidence="2 3">50</strain>
    </source>
</reference>
<dbReference type="EMBL" id="JALGCL010000003">
    <property type="protein sequence ID" value="MCJ0826388.1"/>
    <property type="molecule type" value="Genomic_DNA"/>
</dbReference>
<protein>
    <recommendedName>
        <fullName evidence="4">Lipoprotein</fullName>
    </recommendedName>
</protein>
<dbReference type="RefSeq" id="WP_243321790.1">
    <property type="nucleotide sequence ID" value="NZ_JALGCL010000003.1"/>
</dbReference>